<protein>
    <submittedName>
        <fullName evidence="2">Cysteine proteinase</fullName>
    </submittedName>
</protein>
<evidence type="ECO:0000259" key="1">
    <source>
        <dbReference type="SMART" id="SM00645"/>
    </source>
</evidence>
<accession>A0A6A6JAH1</accession>
<dbReference type="SUPFAM" id="SSF54001">
    <property type="entry name" value="Cysteine proteinases"/>
    <property type="match status" value="1"/>
</dbReference>
<feature type="domain" description="Peptidase C1A papain C-terminal" evidence="1">
    <location>
        <begin position="44"/>
        <end position="218"/>
    </location>
</feature>
<dbReference type="Pfam" id="PF00112">
    <property type="entry name" value="Peptidase_C1"/>
    <property type="match status" value="1"/>
</dbReference>
<keyword evidence="3" id="KW-1185">Reference proteome</keyword>
<reference evidence="2" key="1">
    <citation type="journal article" date="2020" name="Stud. Mycol.">
        <title>101 Dothideomycetes genomes: a test case for predicting lifestyles and emergence of pathogens.</title>
        <authorList>
            <person name="Haridas S."/>
            <person name="Albert R."/>
            <person name="Binder M."/>
            <person name="Bloem J."/>
            <person name="Labutti K."/>
            <person name="Salamov A."/>
            <person name="Andreopoulos B."/>
            <person name="Baker S."/>
            <person name="Barry K."/>
            <person name="Bills G."/>
            <person name="Bluhm B."/>
            <person name="Cannon C."/>
            <person name="Castanera R."/>
            <person name="Culley D."/>
            <person name="Daum C."/>
            <person name="Ezra D."/>
            <person name="Gonzalez J."/>
            <person name="Henrissat B."/>
            <person name="Kuo A."/>
            <person name="Liang C."/>
            <person name="Lipzen A."/>
            <person name="Lutzoni F."/>
            <person name="Magnuson J."/>
            <person name="Mondo S."/>
            <person name="Nolan M."/>
            <person name="Ohm R."/>
            <person name="Pangilinan J."/>
            <person name="Park H.-J."/>
            <person name="Ramirez L."/>
            <person name="Alfaro M."/>
            <person name="Sun H."/>
            <person name="Tritt A."/>
            <person name="Yoshinaga Y."/>
            <person name="Zwiers L.-H."/>
            <person name="Turgeon B."/>
            <person name="Goodwin S."/>
            <person name="Spatafora J."/>
            <person name="Crous P."/>
            <person name="Grigoriev I."/>
        </authorList>
    </citation>
    <scope>NUCLEOTIDE SEQUENCE</scope>
    <source>
        <strain evidence="2">CBS 379.55</strain>
    </source>
</reference>
<evidence type="ECO:0000313" key="3">
    <source>
        <dbReference type="Proteomes" id="UP000800097"/>
    </source>
</evidence>
<dbReference type="CDD" id="cd02619">
    <property type="entry name" value="Peptidase_C1"/>
    <property type="match status" value="1"/>
</dbReference>
<dbReference type="Gene3D" id="3.90.70.10">
    <property type="entry name" value="Cysteine proteinases"/>
    <property type="match status" value="2"/>
</dbReference>
<dbReference type="GeneID" id="54553129"/>
<dbReference type="InterPro" id="IPR038765">
    <property type="entry name" value="Papain-like_cys_pep_sf"/>
</dbReference>
<gene>
    <name evidence="2" type="ORF">EI97DRAFT_445258</name>
</gene>
<sequence length="274" mass="30058">MAAAMTSTGNPMDQYVLNWRPSPLEDKLGVPKFALKTDFDSTTLPPSKDLSGYDTPVKDQGRLGACTAFAAIAIVEHIANRNGRASDWSELYLYYNTRAKVSGWNPNEDTATAYVRGSINQVLKTAFVPSTVDAIRASIASGRPVDIGFVCYSDFTQDSAVYRSGQVPMPTASSYRTGGHSVAIVAYHDGTRQFKFKNSWTTSFGERGYGFLPYDYVTGYTPDRPRSKLVSDCWTIVSIEYESDYVILSDQNAPEGVEHFDMGIINPALAGSDD</sequence>
<dbReference type="Proteomes" id="UP000800097">
    <property type="component" value="Unassembled WGS sequence"/>
</dbReference>
<dbReference type="GO" id="GO:0006508">
    <property type="term" value="P:proteolysis"/>
    <property type="evidence" value="ECO:0007669"/>
    <property type="project" value="InterPro"/>
</dbReference>
<proteinExistence type="predicted"/>
<dbReference type="EMBL" id="ML986514">
    <property type="protein sequence ID" value="KAF2272968.1"/>
    <property type="molecule type" value="Genomic_DNA"/>
</dbReference>
<organism evidence="2 3">
    <name type="scientific">Westerdykella ornata</name>
    <dbReference type="NCBI Taxonomy" id="318751"/>
    <lineage>
        <taxon>Eukaryota</taxon>
        <taxon>Fungi</taxon>
        <taxon>Dikarya</taxon>
        <taxon>Ascomycota</taxon>
        <taxon>Pezizomycotina</taxon>
        <taxon>Dothideomycetes</taxon>
        <taxon>Pleosporomycetidae</taxon>
        <taxon>Pleosporales</taxon>
        <taxon>Sporormiaceae</taxon>
        <taxon>Westerdykella</taxon>
    </lineage>
</organism>
<dbReference type="SMART" id="SM00645">
    <property type="entry name" value="Pept_C1"/>
    <property type="match status" value="1"/>
</dbReference>
<dbReference type="GO" id="GO:0008234">
    <property type="term" value="F:cysteine-type peptidase activity"/>
    <property type="evidence" value="ECO:0007669"/>
    <property type="project" value="InterPro"/>
</dbReference>
<name>A0A6A6JAH1_WESOR</name>
<dbReference type="OrthoDB" id="2445485at2759"/>
<dbReference type="AlphaFoldDB" id="A0A6A6JAH1"/>
<evidence type="ECO:0000313" key="2">
    <source>
        <dbReference type="EMBL" id="KAF2272968.1"/>
    </source>
</evidence>
<dbReference type="RefSeq" id="XP_033650507.1">
    <property type="nucleotide sequence ID" value="XM_033799954.1"/>
</dbReference>
<dbReference type="InterPro" id="IPR000668">
    <property type="entry name" value="Peptidase_C1A_C"/>
</dbReference>